<dbReference type="AlphaFoldDB" id="A0A811JQM5"/>
<dbReference type="EMBL" id="CAJFCW020000001">
    <property type="protein sequence ID" value="CAG9078456.1"/>
    <property type="molecule type" value="Genomic_DNA"/>
</dbReference>
<organism evidence="2 3">
    <name type="scientific">Bursaphelenchus okinawaensis</name>
    <dbReference type="NCBI Taxonomy" id="465554"/>
    <lineage>
        <taxon>Eukaryota</taxon>
        <taxon>Metazoa</taxon>
        <taxon>Ecdysozoa</taxon>
        <taxon>Nematoda</taxon>
        <taxon>Chromadorea</taxon>
        <taxon>Rhabditida</taxon>
        <taxon>Tylenchina</taxon>
        <taxon>Tylenchomorpha</taxon>
        <taxon>Aphelenchoidea</taxon>
        <taxon>Aphelenchoididae</taxon>
        <taxon>Bursaphelenchus</taxon>
    </lineage>
</organism>
<evidence type="ECO:0000256" key="1">
    <source>
        <dbReference type="SAM" id="MobiDB-lite"/>
    </source>
</evidence>
<accession>A0A811JQM5</accession>
<dbReference type="EMBL" id="CAJFDH010000001">
    <property type="protein sequence ID" value="CAD5205631.1"/>
    <property type="molecule type" value="Genomic_DNA"/>
</dbReference>
<keyword evidence="3" id="KW-1185">Reference proteome</keyword>
<evidence type="ECO:0000313" key="2">
    <source>
        <dbReference type="EMBL" id="CAD5205631.1"/>
    </source>
</evidence>
<comment type="caution">
    <text evidence="2">The sequence shown here is derived from an EMBL/GenBank/DDBJ whole genome shotgun (WGS) entry which is preliminary data.</text>
</comment>
<feature type="compositionally biased region" description="Basic and acidic residues" evidence="1">
    <location>
        <begin position="31"/>
        <end position="51"/>
    </location>
</feature>
<sequence length="106" mass="12200">MSAQKEKPEEQKTRKKTGLRDQEEPGPSITKYKDDKSRDKNAEYNPRKTVEWKPMNKGGEQPTYVIYKKKSHRKSSSKSNEAKVVANKNRGTITIDQTNTRGDESK</sequence>
<name>A0A811JQM5_9BILA</name>
<evidence type="ECO:0000313" key="3">
    <source>
        <dbReference type="Proteomes" id="UP000614601"/>
    </source>
</evidence>
<protein>
    <submittedName>
        <fullName evidence="2">Uncharacterized protein</fullName>
    </submittedName>
</protein>
<proteinExistence type="predicted"/>
<feature type="region of interest" description="Disordered" evidence="1">
    <location>
        <begin position="1"/>
        <end position="106"/>
    </location>
</feature>
<reference evidence="2" key="1">
    <citation type="submission" date="2020-09" db="EMBL/GenBank/DDBJ databases">
        <authorList>
            <person name="Kikuchi T."/>
        </authorList>
    </citation>
    <scope>NUCLEOTIDE SEQUENCE</scope>
    <source>
        <strain evidence="2">SH1</strain>
    </source>
</reference>
<dbReference type="Proteomes" id="UP000614601">
    <property type="component" value="Unassembled WGS sequence"/>
</dbReference>
<feature type="compositionally biased region" description="Basic residues" evidence="1">
    <location>
        <begin position="67"/>
        <end position="76"/>
    </location>
</feature>
<gene>
    <name evidence="2" type="ORF">BOKJ2_LOCUS315</name>
</gene>
<feature type="compositionally biased region" description="Polar residues" evidence="1">
    <location>
        <begin position="89"/>
        <end position="100"/>
    </location>
</feature>
<dbReference type="Proteomes" id="UP000783686">
    <property type="component" value="Unassembled WGS sequence"/>
</dbReference>
<feature type="compositionally biased region" description="Basic and acidic residues" evidence="1">
    <location>
        <begin position="1"/>
        <end position="23"/>
    </location>
</feature>